<accession>A0A061HY68</accession>
<dbReference type="InterPro" id="IPR043636">
    <property type="entry name" value="L1_RRM_dom"/>
</dbReference>
<dbReference type="InterPro" id="IPR004244">
    <property type="entry name" value="Transposase_22"/>
</dbReference>
<feature type="domain" description="L1 transposable element RRM" evidence="4">
    <location>
        <begin position="237"/>
        <end position="293"/>
    </location>
</feature>
<name>A0A061HY68_CRIGR</name>
<evidence type="ECO:0000256" key="2">
    <source>
        <dbReference type="SAM" id="Coils"/>
    </source>
</evidence>
<dbReference type="Pfam" id="PF02994">
    <property type="entry name" value="Transposase_22"/>
    <property type="match status" value="1"/>
</dbReference>
<dbReference type="Gene3D" id="1.20.5.390">
    <property type="entry name" value="L1 transposable element, trimerization domain"/>
    <property type="match status" value="1"/>
</dbReference>
<evidence type="ECO:0000256" key="1">
    <source>
        <dbReference type="ARBA" id="ARBA00061640"/>
    </source>
</evidence>
<organism evidence="5 6">
    <name type="scientific">Cricetulus griseus</name>
    <name type="common">Chinese hamster</name>
    <name type="synonym">Cricetulus barabensis griseus</name>
    <dbReference type="NCBI Taxonomy" id="10029"/>
    <lineage>
        <taxon>Eukaryota</taxon>
        <taxon>Metazoa</taxon>
        <taxon>Chordata</taxon>
        <taxon>Craniata</taxon>
        <taxon>Vertebrata</taxon>
        <taxon>Euteleostomi</taxon>
        <taxon>Mammalia</taxon>
        <taxon>Eutheria</taxon>
        <taxon>Euarchontoglires</taxon>
        <taxon>Glires</taxon>
        <taxon>Rodentia</taxon>
        <taxon>Myomorpha</taxon>
        <taxon>Muroidea</taxon>
        <taxon>Cricetidae</taxon>
        <taxon>Cricetinae</taxon>
        <taxon>Cricetulus</taxon>
    </lineage>
</organism>
<dbReference type="PANTHER" id="PTHR11505">
    <property type="entry name" value="L1 TRANSPOSABLE ELEMENT-RELATED"/>
    <property type="match status" value="1"/>
</dbReference>
<sequence length="295" mass="33971">MPGICSPDLSSPVGSGTPRHSQGPGNSAASIHKKRTDIRVLELFASTRREPWSHSHQERKRILLHPPEERVRRGQCKRTFNNRKPNMTPPETKNHTSARPEHHNADEAEENDLKNIFMKMIEDLKEDMRKSLKEMEERTNKKIQDINKSLRETGQDLKTEIETIKKAQSEGFLELEKLGKRSGTTDVSIISRIQEMEERISGSEDTLGEKDSSTKENLKSNKSLTQNIQEIWDTVKRPNLRIIGIEEGEEIQLKGAENIFNKIIEENFPNLKKDMPMKIQEAYRTPNRLNQKKSS</sequence>
<evidence type="ECO:0000313" key="6">
    <source>
        <dbReference type="Proteomes" id="UP000030759"/>
    </source>
</evidence>
<dbReference type="FunFam" id="3.30.70.1820:FF:000002">
    <property type="entry name" value="LINE-1 retrotransposable element ORF1 protein"/>
    <property type="match status" value="1"/>
</dbReference>
<dbReference type="Gene3D" id="3.30.70.1820">
    <property type="entry name" value="L1 transposable element, RRM domain"/>
    <property type="match status" value="1"/>
</dbReference>
<feature type="region of interest" description="Disordered" evidence="3">
    <location>
        <begin position="199"/>
        <end position="221"/>
    </location>
</feature>
<feature type="coiled-coil region" evidence="2">
    <location>
        <begin position="118"/>
        <end position="167"/>
    </location>
</feature>
<evidence type="ECO:0000313" key="5">
    <source>
        <dbReference type="EMBL" id="ERE67993.1"/>
    </source>
</evidence>
<gene>
    <name evidence="5" type="ORF">H671_7g18255</name>
</gene>
<comment type="similarity">
    <text evidence="1">Belongs to the transposase 22 family.</text>
</comment>
<evidence type="ECO:0000259" key="4">
    <source>
        <dbReference type="Pfam" id="PF02994"/>
    </source>
</evidence>
<feature type="region of interest" description="Disordered" evidence="3">
    <location>
        <begin position="1"/>
        <end position="33"/>
    </location>
</feature>
<feature type="compositionally biased region" description="Polar residues" evidence="3">
    <location>
        <begin position="78"/>
        <end position="91"/>
    </location>
</feature>
<reference evidence="6" key="1">
    <citation type="journal article" date="2013" name="Nat. Biotechnol.">
        <title>Chinese hamster genome sequenced from sorted chromosomes.</title>
        <authorList>
            <person name="Brinkrolf K."/>
            <person name="Rupp O."/>
            <person name="Laux H."/>
            <person name="Kollin F."/>
            <person name="Ernst W."/>
            <person name="Linke B."/>
            <person name="Kofler R."/>
            <person name="Romand S."/>
            <person name="Hesse F."/>
            <person name="Budach W.E."/>
            <person name="Galosy S."/>
            <person name="Muller D."/>
            <person name="Noll T."/>
            <person name="Wienberg J."/>
            <person name="Jostock T."/>
            <person name="Leonard M."/>
            <person name="Grillari J."/>
            <person name="Tauch A."/>
            <person name="Goesmann A."/>
            <person name="Helk B."/>
            <person name="Mott J.E."/>
            <person name="Puhler A."/>
            <person name="Borth N."/>
        </authorList>
    </citation>
    <scope>NUCLEOTIDE SEQUENCE [LARGE SCALE GENOMIC DNA]</scope>
    <source>
        <strain evidence="6">17A/GY</strain>
    </source>
</reference>
<feature type="compositionally biased region" description="Polar residues" evidence="3">
    <location>
        <begin position="8"/>
        <end position="29"/>
    </location>
</feature>
<feature type="compositionally biased region" description="Basic and acidic residues" evidence="3">
    <location>
        <begin position="199"/>
        <end position="219"/>
    </location>
</feature>
<dbReference type="AlphaFoldDB" id="A0A061HY68"/>
<keyword evidence="2" id="KW-0175">Coiled coil</keyword>
<dbReference type="EMBL" id="KE682078">
    <property type="protein sequence ID" value="ERE67993.1"/>
    <property type="molecule type" value="Genomic_DNA"/>
</dbReference>
<feature type="compositionally biased region" description="Basic and acidic residues" evidence="3">
    <location>
        <begin position="92"/>
        <end position="106"/>
    </location>
</feature>
<feature type="region of interest" description="Disordered" evidence="3">
    <location>
        <begin position="49"/>
        <end position="113"/>
    </location>
</feature>
<proteinExistence type="inferred from homology"/>
<protein>
    <submittedName>
        <fullName evidence="5">Transposase, L1 containing protein</fullName>
    </submittedName>
</protein>
<dbReference type="Proteomes" id="UP000030759">
    <property type="component" value="Unassembled WGS sequence"/>
</dbReference>
<evidence type="ECO:0000256" key="3">
    <source>
        <dbReference type="SAM" id="MobiDB-lite"/>
    </source>
</evidence>